<evidence type="ECO:0000313" key="2">
    <source>
        <dbReference type="EnsemblMetazoa" id="AMEC006454-PA"/>
    </source>
</evidence>
<feature type="compositionally biased region" description="Low complexity" evidence="1">
    <location>
        <begin position="17"/>
        <end position="31"/>
    </location>
</feature>
<organism evidence="2 3">
    <name type="scientific">Anopheles melas</name>
    <dbReference type="NCBI Taxonomy" id="34690"/>
    <lineage>
        <taxon>Eukaryota</taxon>
        <taxon>Metazoa</taxon>
        <taxon>Ecdysozoa</taxon>
        <taxon>Arthropoda</taxon>
        <taxon>Hexapoda</taxon>
        <taxon>Insecta</taxon>
        <taxon>Pterygota</taxon>
        <taxon>Neoptera</taxon>
        <taxon>Endopterygota</taxon>
        <taxon>Diptera</taxon>
        <taxon>Nematocera</taxon>
        <taxon>Culicoidea</taxon>
        <taxon>Culicidae</taxon>
        <taxon>Anophelinae</taxon>
        <taxon>Anopheles</taxon>
    </lineage>
</organism>
<dbReference type="PANTHER" id="PTHR38563:SF1">
    <property type="entry name" value="FL(2)D-ASSOCIATED COMPLEX COMPONENT"/>
    <property type="match status" value="1"/>
</dbReference>
<reference evidence="2" key="2">
    <citation type="submission" date="2020-05" db="UniProtKB">
        <authorList>
            <consortium name="EnsemblMetazoa"/>
        </authorList>
    </citation>
    <scope>IDENTIFICATION</scope>
    <source>
        <strain evidence="2">CM1001059</strain>
    </source>
</reference>
<dbReference type="PANTHER" id="PTHR38563">
    <property type="entry name" value="FL(2)D-ASSOCIATED COMPLEX COMPONENT"/>
    <property type="match status" value="1"/>
</dbReference>
<dbReference type="EnsemblMetazoa" id="AMEC006454-RA">
    <property type="protein sequence ID" value="AMEC006454-PA"/>
    <property type="gene ID" value="AMEC006454"/>
</dbReference>
<name>A0A182TQC3_9DIPT</name>
<dbReference type="STRING" id="34690.A0A182TQC3"/>
<feature type="compositionally biased region" description="Basic and acidic residues" evidence="1">
    <location>
        <begin position="331"/>
        <end position="347"/>
    </location>
</feature>
<dbReference type="GO" id="GO:0036396">
    <property type="term" value="C:RNA N6-methyladenosine methyltransferase complex"/>
    <property type="evidence" value="ECO:0007669"/>
    <property type="project" value="InterPro"/>
</dbReference>
<protein>
    <submittedName>
        <fullName evidence="2">Uncharacterized protein</fullName>
    </submittedName>
</protein>
<dbReference type="VEuPathDB" id="VectorBase:AMEC006454"/>
<feature type="region of interest" description="Disordered" evidence="1">
    <location>
        <begin position="294"/>
        <end position="387"/>
    </location>
</feature>
<dbReference type="InterPro" id="IPR040427">
    <property type="entry name" value="Flacc"/>
</dbReference>
<reference evidence="3" key="1">
    <citation type="submission" date="2014-01" db="EMBL/GenBank/DDBJ databases">
        <title>The Genome Sequence of Anopheles melas CM1001059_A (V2).</title>
        <authorList>
            <consortium name="The Broad Institute Genomics Platform"/>
            <person name="Neafsey D.E."/>
            <person name="Besansky N."/>
            <person name="Howell P."/>
            <person name="Walton C."/>
            <person name="Young S.K."/>
            <person name="Zeng Q."/>
            <person name="Gargeya S."/>
            <person name="Fitzgerald M."/>
            <person name="Haas B."/>
            <person name="Abouelleil A."/>
            <person name="Allen A.W."/>
            <person name="Alvarado L."/>
            <person name="Arachchi H.M."/>
            <person name="Berlin A.M."/>
            <person name="Chapman S.B."/>
            <person name="Gainer-Dewar J."/>
            <person name="Goldberg J."/>
            <person name="Griggs A."/>
            <person name="Gujja S."/>
            <person name="Hansen M."/>
            <person name="Howarth C."/>
            <person name="Imamovic A."/>
            <person name="Ireland A."/>
            <person name="Larimer J."/>
            <person name="McCowan C."/>
            <person name="Murphy C."/>
            <person name="Pearson M."/>
            <person name="Poon T.W."/>
            <person name="Priest M."/>
            <person name="Roberts A."/>
            <person name="Saif S."/>
            <person name="Shea T."/>
            <person name="Sisk P."/>
            <person name="Sykes S."/>
            <person name="Wortman J."/>
            <person name="Nusbaum C."/>
            <person name="Birren B."/>
        </authorList>
    </citation>
    <scope>NUCLEOTIDE SEQUENCE [LARGE SCALE GENOMIC DNA]</scope>
    <source>
        <strain evidence="3">CM1001059</strain>
    </source>
</reference>
<feature type="compositionally biased region" description="Low complexity" evidence="1">
    <location>
        <begin position="364"/>
        <end position="387"/>
    </location>
</feature>
<accession>A0A182TQC3</accession>
<feature type="region of interest" description="Disordered" evidence="1">
    <location>
        <begin position="142"/>
        <end position="170"/>
    </location>
</feature>
<feature type="region of interest" description="Disordered" evidence="1">
    <location>
        <begin position="1"/>
        <end position="38"/>
    </location>
</feature>
<keyword evidence="3" id="KW-1185">Reference proteome</keyword>
<proteinExistence type="predicted"/>
<feature type="compositionally biased region" description="Low complexity" evidence="1">
    <location>
        <begin position="320"/>
        <end position="329"/>
    </location>
</feature>
<dbReference type="Proteomes" id="UP000075902">
    <property type="component" value="Unassembled WGS sequence"/>
</dbReference>
<dbReference type="GO" id="GO:0016556">
    <property type="term" value="P:mRNA modification"/>
    <property type="evidence" value="ECO:0007669"/>
    <property type="project" value="InterPro"/>
</dbReference>
<dbReference type="AlphaFoldDB" id="A0A182TQC3"/>
<evidence type="ECO:0000256" key="1">
    <source>
        <dbReference type="SAM" id="MobiDB-lite"/>
    </source>
</evidence>
<evidence type="ECO:0000313" key="3">
    <source>
        <dbReference type="Proteomes" id="UP000075902"/>
    </source>
</evidence>
<sequence>EINEHHAPPPGPLEPRASLIISSSNANGSASEYRRPPPFLSKARYKSYEDAIVGGLKPPRLLSSCDISANQLCDSISTDRSGSSQQVDLIGQEGEGELGVAGKASVLQTPAAATAVPSALPREGDAAPGTVATGGPLPAAVALGDPGVLPEPAPCSELAGPTPEQSKDAGKLHANKELKEEMDLDFEEISDGELEAEESGRCRGLGDPLGVDWGSLAQEALRPLKPVAQREQQFPVSARNRWKAHHILLDIGISARLAGQNYAQRVLTESKEKLREELEEFRAATVAGRAGVAPCATVSTPQEEKKQLVAKQETQEMMPEGDQQGQEQDQVAERKHEPKKQDVKGTDESTAIKLETGADERTASSSPVGVKKPSPAAAAEPTASVSSVERELEDVDRILHPIAAIHVALREQARLRRNLILATEPVPGQRHQCGRALSARKDLQIRRQLCGFPPATLATMAACAAGAAAGYLNQELHADAPLGGGGGTASPALHEQIVQMYRQMVAQQRQQASQGICTTLEAYLLRPIGSVAGQGEARAEGEGRRQQQQQRVAAYWRRHRNHGPRLMSVADVTALLRNAGRP</sequence>